<evidence type="ECO:0000256" key="1">
    <source>
        <dbReference type="ARBA" id="ARBA00004571"/>
    </source>
</evidence>
<dbReference type="InterPro" id="IPR037066">
    <property type="entry name" value="Plug_dom_sf"/>
</dbReference>
<dbReference type="InterPro" id="IPR000531">
    <property type="entry name" value="Beta-barrel_TonB"/>
</dbReference>
<dbReference type="SUPFAM" id="SSF49464">
    <property type="entry name" value="Carboxypeptidase regulatory domain-like"/>
    <property type="match status" value="1"/>
</dbReference>
<dbReference type="GO" id="GO:0009279">
    <property type="term" value="C:cell outer membrane"/>
    <property type="evidence" value="ECO:0007669"/>
    <property type="project" value="UniProtKB-SubCell"/>
</dbReference>
<evidence type="ECO:0000256" key="4">
    <source>
        <dbReference type="ARBA" id="ARBA00022692"/>
    </source>
</evidence>
<dbReference type="Gene3D" id="2.170.130.10">
    <property type="entry name" value="TonB-dependent receptor, plug domain"/>
    <property type="match status" value="1"/>
</dbReference>
<dbReference type="RefSeq" id="WP_105715310.1">
    <property type="nucleotide sequence ID" value="NZ_PVBQ01000002.1"/>
</dbReference>
<evidence type="ECO:0000256" key="5">
    <source>
        <dbReference type="ARBA" id="ARBA00023077"/>
    </source>
</evidence>
<evidence type="ECO:0000256" key="2">
    <source>
        <dbReference type="ARBA" id="ARBA00022448"/>
    </source>
</evidence>
<accession>A0A2S9J7J5</accession>
<dbReference type="InterPro" id="IPR023996">
    <property type="entry name" value="TonB-dep_OMP_SusC/RagA"/>
</dbReference>
<dbReference type="Pfam" id="PF00593">
    <property type="entry name" value="TonB_dep_Rec_b-barrel"/>
    <property type="match status" value="1"/>
</dbReference>
<keyword evidence="4 8" id="KW-0812">Transmembrane</keyword>
<dbReference type="InterPro" id="IPR036942">
    <property type="entry name" value="Beta-barrel_TonB_sf"/>
</dbReference>
<dbReference type="Gene3D" id="2.60.40.1120">
    <property type="entry name" value="Carboxypeptidase-like, regulatory domain"/>
    <property type="match status" value="1"/>
</dbReference>
<keyword evidence="5 9" id="KW-0798">TonB box</keyword>
<dbReference type="SUPFAM" id="SSF56935">
    <property type="entry name" value="Porins"/>
    <property type="match status" value="1"/>
</dbReference>
<dbReference type="InterPro" id="IPR008969">
    <property type="entry name" value="CarboxyPept-like_regulatory"/>
</dbReference>
<dbReference type="Pfam" id="PF13715">
    <property type="entry name" value="CarbopepD_reg_2"/>
    <property type="match status" value="1"/>
</dbReference>
<dbReference type="FunFam" id="2.170.130.10:FF:000003">
    <property type="entry name" value="SusC/RagA family TonB-linked outer membrane protein"/>
    <property type="match status" value="1"/>
</dbReference>
<name>A0A2S9J7J5_9SPHI</name>
<evidence type="ECO:0000256" key="7">
    <source>
        <dbReference type="ARBA" id="ARBA00023237"/>
    </source>
</evidence>
<dbReference type="InterPro" id="IPR012910">
    <property type="entry name" value="Plug_dom"/>
</dbReference>
<dbReference type="Proteomes" id="UP000239711">
    <property type="component" value="Unassembled WGS sequence"/>
</dbReference>
<dbReference type="AlphaFoldDB" id="A0A2S9J7J5"/>
<dbReference type="NCBIfam" id="TIGR04057">
    <property type="entry name" value="SusC_RagA_signa"/>
    <property type="match status" value="1"/>
</dbReference>
<gene>
    <name evidence="12" type="ORF">C5745_02025</name>
</gene>
<comment type="subcellular location">
    <subcellularLocation>
        <location evidence="1 8">Cell outer membrane</location>
        <topology evidence="1 8">Multi-pass membrane protein</topology>
    </subcellularLocation>
</comment>
<dbReference type="EMBL" id="PVBQ01000002">
    <property type="protein sequence ID" value="PRD48742.1"/>
    <property type="molecule type" value="Genomic_DNA"/>
</dbReference>
<dbReference type="Gene3D" id="2.40.170.20">
    <property type="entry name" value="TonB-dependent receptor, beta-barrel domain"/>
    <property type="match status" value="1"/>
</dbReference>
<evidence type="ECO:0000256" key="8">
    <source>
        <dbReference type="PROSITE-ProRule" id="PRU01360"/>
    </source>
</evidence>
<protein>
    <submittedName>
        <fullName evidence="12">SusC/RagA family protein</fullName>
    </submittedName>
</protein>
<sequence>MMRFFYFITFLLLIPMLSVSYAQELRSISGIVQDDTGPLSGVSVTRQGTDIRTSTDAAGEYNIQARVGDVLLFTSIGYESAEHVVGGSTTINVTLTAGTSALDEVVVVGFGTQKRANLTGSVSTVSGDELAMRPAGQTSAALQGLAPGVTVTQRSGQPGNDQGNIRIRGIGTMGNANPMVLIDGVEGSINNIDPNLIESISILKDAASASIYGSRAANGVILVTTKRGGQDKISISYNNYVGWQHPTNMPEIVNALDHMILMNEAYTNVGRSPLFSDDKIEGYIAQNGVNSDEFPNTDWQKETLIGSGIQHSHFVTINGGTKSVRMLASVGYFDQQGLIESTSFRRYTLRNNIDITFSDKLRGRIDMQYVNPITHAPAVSVGTIFQWMNAIPANEIGINSNGTWGVGWNGNNPISAARDRGYSLDRAPFGSVNAFLNYSPVEWLDIELNYAPKYVAPVSKTFHRMVQSYLPDGTPTFVQPTRTSLSERYSQQLYNNMRATMTATKSFSDHSFKWLGGASREDFTNQYITGFRDIYVLPDYDVLDAGAAENQRAGGSGSDWALQSFFTRLNYSYKEKILFEANARYDGSSRFAKGNRYSFFPSMSAGWRFSEESFMNNIKHVLSDAKVRASWGRLGNQNIGTYPAVAAMDMGSTAIGGQVVNTAALNNMANQDITWETTEERNIGLDLTFFDRLRITADYYHRRTNDILLSLPIPLIIGLSAPSQNAGAVENKGWELGIGYSGSTDKQFRYNFDFNLSDVRNKVLDMRDIEQTGLTVNRVGYPINSIFGYQTDGYFQSEEEVAGHATQFGAVAPGDLRYIDQDGDGAITVAGDRVVIGSTIPRYTFSLTTALAYKGFDLNAQLQGVGKADGYLHGPGIMPFQTGTIGGTIREENKDRWTPENTNASHPRLAFGQSNNQQPSDFWLRDASYLRLKNLQIGYSLPSTFLEKRNIQNVRIFANGTNLFSIDNFWNGYDVEAPVGTGNFYPQVQVYTFGMQLTF</sequence>
<keyword evidence="13" id="KW-1185">Reference proteome</keyword>
<keyword evidence="3 8" id="KW-1134">Transmembrane beta strand</keyword>
<dbReference type="Pfam" id="PF07715">
    <property type="entry name" value="Plug"/>
    <property type="match status" value="1"/>
</dbReference>
<comment type="similarity">
    <text evidence="8 9">Belongs to the TonB-dependent receptor family.</text>
</comment>
<keyword evidence="6 8" id="KW-0472">Membrane</keyword>
<reference evidence="12 13" key="1">
    <citation type="submission" date="2018-02" db="EMBL/GenBank/DDBJ databases">
        <title>The draft genome of Sphingobacterium sp. 5JN-11.</title>
        <authorList>
            <person name="Liu L."/>
            <person name="Li L."/>
            <person name="Liang L."/>
            <person name="Zhang X."/>
            <person name="Wang T."/>
        </authorList>
    </citation>
    <scope>NUCLEOTIDE SEQUENCE [LARGE SCALE GENOMIC DNA]</scope>
    <source>
        <strain evidence="12 13">5JN-11</strain>
    </source>
</reference>
<evidence type="ECO:0000259" key="10">
    <source>
        <dbReference type="Pfam" id="PF00593"/>
    </source>
</evidence>
<dbReference type="InterPro" id="IPR023997">
    <property type="entry name" value="TonB-dep_OMP_SusC/RagA_CS"/>
</dbReference>
<evidence type="ECO:0000256" key="6">
    <source>
        <dbReference type="ARBA" id="ARBA00023136"/>
    </source>
</evidence>
<feature type="domain" description="TonB-dependent receptor-like beta-barrel" evidence="10">
    <location>
        <begin position="402"/>
        <end position="963"/>
    </location>
</feature>
<keyword evidence="7 8" id="KW-0998">Cell outer membrane</keyword>
<keyword evidence="2 8" id="KW-0813">Transport</keyword>
<organism evidence="12 13">
    <name type="scientific">Sphingobacterium haloxyli</name>
    <dbReference type="NCBI Taxonomy" id="2100533"/>
    <lineage>
        <taxon>Bacteria</taxon>
        <taxon>Pseudomonadati</taxon>
        <taxon>Bacteroidota</taxon>
        <taxon>Sphingobacteriia</taxon>
        <taxon>Sphingobacteriales</taxon>
        <taxon>Sphingobacteriaceae</taxon>
        <taxon>Sphingobacterium</taxon>
    </lineage>
</organism>
<evidence type="ECO:0000313" key="12">
    <source>
        <dbReference type="EMBL" id="PRD48742.1"/>
    </source>
</evidence>
<dbReference type="NCBIfam" id="TIGR04056">
    <property type="entry name" value="OMP_RagA_SusC"/>
    <property type="match status" value="1"/>
</dbReference>
<evidence type="ECO:0000256" key="3">
    <source>
        <dbReference type="ARBA" id="ARBA00022452"/>
    </source>
</evidence>
<proteinExistence type="inferred from homology"/>
<evidence type="ECO:0000256" key="9">
    <source>
        <dbReference type="RuleBase" id="RU003357"/>
    </source>
</evidence>
<evidence type="ECO:0000313" key="13">
    <source>
        <dbReference type="Proteomes" id="UP000239711"/>
    </source>
</evidence>
<feature type="domain" description="TonB-dependent receptor plug" evidence="11">
    <location>
        <begin position="116"/>
        <end position="220"/>
    </location>
</feature>
<dbReference type="OrthoDB" id="600887at2"/>
<dbReference type="PROSITE" id="PS52016">
    <property type="entry name" value="TONB_DEPENDENT_REC_3"/>
    <property type="match status" value="1"/>
</dbReference>
<evidence type="ECO:0000259" key="11">
    <source>
        <dbReference type="Pfam" id="PF07715"/>
    </source>
</evidence>
<dbReference type="InterPro" id="IPR039426">
    <property type="entry name" value="TonB-dep_rcpt-like"/>
</dbReference>
<comment type="caution">
    <text evidence="12">The sequence shown here is derived from an EMBL/GenBank/DDBJ whole genome shotgun (WGS) entry which is preliminary data.</text>
</comment>